<accession>A0A433D273</accession>
<proteinExistence type="predicted"/>
<gene>
    <name evidence="1" type="ORF">BC936DRAFT_148832</name>
</gene>
<dbReference type="Proteomes" id="UP000268093">
    <property type="component" value="Unassembled WGS sequence"/>
</dbReference>
<evidence type="ECO:0000313" key="1">
    <source>
        <dbReference type="EMBL" id="RUP44940.1"/>
    </source>
</evidence>
<reference evidence="1 2" key="1">
    <citation type="journal article" date="2018" name="New Phytol.">
        <title>Phylogenomics of Endogonaceae and evolution of mycorrhizas within Mucoromycota.</title>
        <authorList>
            <person name="Chang Y."/>
            <person name="Desiro A."/>
            <person name="Na H."/>
            <person name="Sandor L."/>
            <person name="Lipzen A."/>
            <person name="Clum A."/>
            <person name="Barry K."/>
            <person name="Grigoriev I.V."/>
            <person name="Martin F.M."/>
            <person name="Stajich J.E."/>
            <person name="Smith M.E."/>
            <person name="Bonito G."/>
            <person name="Spatafora J.W."/>
        </authorList>
    </citation>
    <scope>NUCLEOTIDE SEQUENCE [LARGE SCALE GENOMIC DNA]</scope>
    <source>
        <strain evidence="1 2">GMNB39</strain>
    </source>
</reference>
<sequence length="31" mass="3495">MSYLKHLPCHFKNGFRESSQAKKQTPATAST</sequence>
<dbReference type="EMBL" id="RBNI01008072">
    <property type="protein sequence ID" value="RUP44940.1"/>
    <property type="molecule type" value="Genomic_DNA"/>
</dbReference>
<name>A0A433D273_9FUNG</name>
<comment type="caution">
    <text evidence="1">The sequence shown here is derived from an EMBL/GenBank/DDBJ whole genome shotgun (WGS) entry which is preliminary data.</text>
</comment>
<evidence type="ECO:0000313" key="2">
    <source>
        <dbReference type="Proteomes" id="UP000268093"/>
    </source>
</evidence>
<protein>
    <submittedName>
        <fullName evidence="1">Uncharacterized protein</fullName>
    </submittedName>
</protein>
<dbReference type="OrthoDB" id="10259236at2759"/>
<keyword evidence="2" id="KW-1185">Reference proteome</keyword>
<organism evidence="1 2">
    <name type="scientific">Jimgerdemannia flammicorona</name>
    <dbReference type="NCBI Taxonomy" id="994334"/>
    <lineage>
        <taxon>Eukaryota</taxon>
        <taxon>Fungi</taxon>
        <taxon>Fungi incertae sedis</taxon>
        <taxon>Mucoromycota</taxon>
        <taxon>Mucoromycotina</taxon>
        <taxon>Endogonomycetes</taxon>
        <taxon>Endogonales</taxon>
        <taxon>Endogonaceae</taxon>
        <taxon>Jimgerdemannia</taxon>
    </lineage>
</organism>
<dbReference type="AlphaFoldDB" id="A0A433D273"/>